<dbReference type="Pfam" id="PF00076">
    <property type="entry name" value="RRM_1"/>
    <property type="match status" value="1"/>
</dbReference>
<dbReference type="GO" id="GO:0008270">
    <property type="term" value="F:zinc ion binding"/>
    <property type="evidence" value="ECO:0007669"/>
    <property type="project" value="UniProtKB-KW"/>
</dbReference>
<feature type="region of interest" description="Disordered" evidence="13">
    <location>
        <begin position="1445"/>
        <end position="1471"/>
    </location>
</feature>
<evidence type="ECO:0000256" key="5">
    <source>
        <dbReference type="ARBA" id="ARBA00022833"/>
    </source>
</evidence>
<feature type="compositionally biased region" description="Basic residues" evidence="13">
    <location>
        <begin position="692"/>
        <end position="702"/>
    </location>
</feature>
<dbReference type="InterPro" id="IPR013083">
    <property type="entry name" value="Znf_RING/FYVE/PHD"/>
</dbReference>
<protein>
    <recommendedName>
        <fullName evidence="18">CCR4-NOT transcription complex subunit 4</fullName>
    </recommendedName>
</protein>
<organism evidence="16 17">
    <name type="scientific">Acrodontium crateriforme</name>
    <dbReference type="NCBI Taxonomy" id="150365"/>
    <lineage>
        <taxon>Eukaryota</taxon>
        <taxon>Fungi</taxon>
        <taxon>Dikarya</taxon>
        <taxon>Ascomycota</taxon>
        <taxon>Pezizomycotina</taxon>
        <taxon>Dothideomycetes</taxon>
        <taxon>Dothideomycetidae</taxon>
        <taxon>Mycosphaerellales</taxon>
        <taxon>Teratosphaeriaceae</taxon>
        <taxon>Acrodontium</taxon>
    </lineage>
</organism>
<dbReference type="SUPFAM" id="SSF54928">
    <property type="entry name" value="RNA-binding domain, RBD"/>
    <property type="match status" value="1"/>
</dbReference>
<keyword evidence="2" id="KW-0678">Repressor</keyword>
<comment type="subcellular location">
    <subcellularLocation>
        <location evidence="1">Nucleus</location>
    </subcellularLocation>
</comment>
<feature type="compositionally biased region" description="Polar residues" evidence="13">
    <location>
        <begin position="703"/>
        <end position="714"/>
    </location>
</feature>
<keyword evidence="9" id="KW-0804">Transcription</keyword>
<dbReference type="Gene3D" id="3.30.70.330">
    <property type="match status" value="1"/>
</dbReference>
<dbReference type="InterPro" id="IPR012677">
    <property type="entry name" value="Nucleotide-bd_a/b_plait_sf"/>
</dbReference>
<dbReference type="Proteomes" id="UP001303373">
    <property type="component" value="Chromosome 8"/>
</dbReference>
<keyword evidence="4 11" id="KW-0863">Zinc-finger</keyword>
<evidence type="ECO:0000313" key="17">
    <source>
        <dbReference type="Proteomes" id="UP001303373"/>
    </source>
</evidence>
<dbReference type="InterPro" id="IPR000504">
    <property type="entry name" value="RRM_dom"/>
</dbReference>
<dbReference type="InterPro" id="IPR003954">
    <property type="entry name" value="RRM_euk-type"/>
</dbReference>
<dbReference type="EMBL" id="CP138587">
    <property type="protein sequence ID" value="WPH02603.1"/>
    <property type="molecule type" value="Genomic_DNA"/>
</dbReference>
<evidence type="ECO:0000256" key="1">
    <source>
        <dbReference type="ARBA" id="ARBA00004123"/>
    </source>
</evidence>
<feature type="compositionally biased region" description="Low complexity" evidence="13">
    <location>
        <begin position="1180"/>
        <end position="1192"/>
    </location>
</feature>
<dbReference type="CDD" id="cd12438">
    <property type="entry name" value="RRM_CNOT4"/>
    <property type="match status" value="1"/>
</dbReference>
<feature type="compositionally biased region" description="Polar residues" evidence="13">
    <location>
        <begin position="1071"/>
        <end position="1110"/>
    </location>
</feature>
<evidence type="ECO:0000256" key="6">
    <source>
        <dbReference type="ARBA" id="ARBA00022884"/>
    </source>
</evidence>
<dbReference type="GO" id="GO:0010557">
    <property type="term" value="P:positive regulation of macromolecule biosynthetic process"/>
    <property type="evidence" value="ECO:0007669"/>
    <property type="project" value="UniProtKB-ARBA"/>
</dbReference>
<keyword evidence="7" id="KW-0805">Transcription regulation</keyword>
<dbReference type="PROSITE" id="PS50102">
    <property type="entry name" value="RRM"/>
    <property type="match status" value="1"/>
</dbReference>
<dbReference type="GO" id="GO:0000956">
    <property type="term" value="P:nuclear-transcribed mRNA catabolic process"/>
    <property type="evidence" value="ECO:0007669"/>
    <property type="project" value="UniProtKB-ARBA"/>
</dbReference>
<feature type="domain" description="RRM" evidence="15">
    <location>
        <begin position="123"/>
        <end position="209"/>
    </location>
</feature>
<dbReference type="GO" id="GO:0005634">
    <property type="term" value="C:nucleus"/>
    <property type="evidence" value="ECO:0007669"/>
    <property type="project" value="UniProtKB-SubCell"/>
</dbReference>
<evidence type="ECO:0000256" key="12">
    <source>
        <dbReference type="PROSITE-ProRule" id="PRU00176"/>
    </source>
</evidence>
<dbReference type="GO" id="GO:0003723">
    <property type="term" value="F:RNA binding"/>
    <property type="evidence" value="ECO:0007669"/>
    <property type="project" value="UniProtKB-UniRule"/>
</dbReference>
<feature type="region of interest" description="Disordered" evidence="13">
    <location>
        <begin position="248"/>
        <end position="330"/>
    </location>
</feature>
<keyword evidence="3" id="KW-0479">Metal-binding</keyword>
<evidence type="ECO:0000256" key="3">
    <source>
        <dbReference type="ARBA" id="ARBA00022723"/>
    </source>
</evidence>
<dbReference type="GO" id="GO:0051254">
    <property type="term" value="P:positive regulation of RNA metabolic process"/>
    <property type="evidence" value="ECO:0007669"/>
    <property type="project" value="UniProtKB-ARBA"/>
</dbReference>
<evidence type="ECO:0000256" key="11">
    <source>
        <dbReference type="PROSITE-ProRule" id="PRU00175"/>
    </source>
</evidence>
<feature type="compositionally biased region" description="Polar residues" evidence="13">
    <location>
        <begin position="309"/>
        <end position="330"/>
    </location>
</feature>
<dbReference type="SUPFAM" id="SSF57850">
    <property type="entry name" value="RING/U-box"/>
    <property type="match status" value="1"/>
</dbReference>
<feature type="domain" description="RING-type" evidence="14">
    <location>
        <begin position="18"/>
        <end position="61"/>
    </location>
</feature>
<name>A0AAQ3M9D1_9PEZI</name>
<feature type="region of interest" description="Disordered" evidence="13">
    <location>
        <begin position="679"/>
        <end position="717"/>
    </location>
</feature>
<feature type="compositionally biased region" description="Basic and acidic residues" evidence="13">
    <location>
        <begin position="1130"/>
        <end position="1156"/>
    </location>
</feature>
<dbReference type="InterPro" id="IPR039780">
    <property type="entry name" value="Mot2"/>
</dbReference>
<keyword evidence="17" id="KW-1185">Reference proteome</keyword>
<accession>A0AAQ3M9D1</accession>
<proteinExistence type="predicted"/>
<dbReference type="GO" id="GO:0016567">
    <property type="term" value="P:protein ubiquitination"/>
    <property type="evidence" value="ECO:0007669"/>
    <property type="project" value="TreeGrafter"/>
</dbReference>
<feature type="region of interest" description="Disordered" evidence="13">
    <location>
        <begin position="410"/>
        <end position="472"/>
    </location>
</feature>
<evidence type="ECO:0000256" key="13">
    <source>
        <dbReference type="SAM" id="MobiDB-lite"/>
    </source>
</evidence>
<evidence type="ECO:0000259" key="14">
    <source>
        <dbReference type="PROSITE" id="PS50089"/>
    </source>
</evidence>
<keyword evidence="8" id="KW-0175">Coiled coil</keyword>
<dbReference type="PROSITE" id="PS50089">
    <property type="entry name" value="ZF_RING_2"/>
    <property type="match status" value="1"/>
</dbReference>
<dbReference type="InterPro" id="IPR039515">
    <property type="entry name" value="NOT4_mRING-HC-C4C4"/>
</dbReference>
<evidence type="ECO:0008006" key="18">
    <source>
        <dbReference type="Google" id="ProtNLM"/>
    </source>
</evidence>
<dbReference type="Gene3D" id="3.30.40.10">
    <property type="entry name" value="Zinc/RING finger domain, C3HC4 (zinc finger)"/>
    <property type="match status" value="1"/>
</dbReference>
<evidence type="ECO:0000256" key="7">
    <source>
        <dbReference type="ARBA" id="ARBA00023015"/>
    </source>
</evidence>
<feature type="compositionally biased region" description="Basic and acidic residues" evidence="13">
    <location>
        <begin position="420"/>
        <end position="430"/>
    </location>
</feature>
<feature type="compositionally biased region" description="Basic and acidic residues" evidence="13">
    <location>
        <begin position="894"/>
        <end position="911"/>
    </location>
</feature>
<dbReference type="GO" id="GO:0061630">
    <property type="term" value="F:ubiquitin protein ligase activity"/>
    <property type="evidence" value="ECO:0007669"/>
    <property type="project" value="UniProtKB-ARBA"/>
</dbReference>
<reference evidence="16 17" key="1">
    <citation type="submission" date="2023-11" db="EMBL/GenBank/DDBJ databases">
        <title>An acidophilic fungus is an integral part of prey digestion in a carnivorous sundew plant.</title>
        <authorList>
            <person name="Tsai I.J."/>
        </authorList>
    </citation>
    <scope>NUCLEOTIDE SEQUENCE [LARGE SCALE GENOMIC DNA]</scope>
    <source>
        <strain evidence="16">169a</strain>
    </source>
</reference>
<evidence type="ECO:0000256" key="10">
    <source>
        <dbReference type="ARBA" id="ARBA00023242"/>
    </source>
</evidence>
<evidence type="ECO:0000256" key="2">
    <source>
        <dbReference type="ARBA" id="ARBA00022491"/>
    </source>
</evidence>
<evidence type="ECO:0000256" key="8">
    <source>
        <dbReference type="ARBA" id="ARBA00023054"/>
    </source>
</evidence>
<keyword evidence="6 12" id="KW-0694">RNA-binding</keyword>
<feature type="compositionally biased region" description="Low complexity" evidence="13">
    <location>
        <begin position="1229"/>
        <end position="1246"/>
    </location>
</feature>
<keyword evidence="10" id="KW-0539">Nucleus</keyword>
<dbReference type="SMART" id="SM00361">
    <property type="entry name" value="RRM_1"/>
    <property type="match status" value="1"/>
</dbReference>
<dbReference type="FunFam" id="3.30.40.10:FF:000006">
    <property type="entry name" value="CCR4-NOT transcription complex subunit 4"/>
    <property type="match status" value="1"/>
</dbReference>
<dbReference type="FunFam" id="3.30.70.330:FF:000257">
    <property type="entry name" value="CCR4-NOT core complex subunit Not4"/>
    <property type="match status" value="1"/>
</dbReference>
<evidence type="ECO:0000313" key="16">
    <source>
        <dbReference type="EMBL" id="WPH02603.1"/>
    </source>
</evidence>
<feature type="region of interest" description="Disordered" evidence="13">
    <location>
        <begin position="757"/>
        <end position="1258"/>
    </location>
</feature>
<dbReference type="InterPro" id="IPR034261">
    <property type="entry name" value="CNOT4_RRM"/>
</dbReference>
<dbReference type="GO" id="GO:0030015">
    <property type="term" value="C:CCR4-NOT core complex"/>
    <property type="evidence" value="ECO:0007669"/>
    <property type="project" value="UniProtKB-ARBA"/>
</dbReference>
<feature type="compositionally biased region" description="Low complexity" evidence="13">
    <location>
        <begin position="829"/>
        <end position="846"/>
    </location>
</feature>
<dbReference type="InterPro" id="IPR001841">
    <property type="entry name" value="Znf_RING"/>
</dbReference>
<gene>
    <name evidence="16" type="ORF">R9X50_00546800</name>
</gene>
<dbReference type="InterPro" id="IPR035979">
    <property type="entry name" value="RBD_domain_sf"/>
</dbReference>
<feature type="compositionally biased region" description="Basic and acidic residues" evidence="13">
    <location>
        <begin position="872"/>
        <end position="883"/>
    </location>
</feature>
<evidence type="ECO:0000259" key="15">
    <source>
        <dbReference type="PROSITE" id="PS50102"/>
    </source>
</evidence>
<dbReference type="PANTHER" id="PTHR12603:SF0">
    <property type="entry name" value="CCR4-NOT TRANSCRIPTION COMPLEX SUBUNIT 4"/>
    <property type="match status" value="1"/>
</dbReference>
<feature type="compositionally biased region" description="Polar residues" evidence="13">
    <location>
        <begin position="1008"/>
        <end position="1025"/>
    </location>
</feature>
<keyword evidence="5" id="KW-0862">Zinc</keyword>
<sequence length="1515" mass="163470">MSRTLQDQFIDDDEEETCPLCVEEFDLTDKGFRPCPCGYQICQFCYHNVKNNMNGLCPACRRPYDEKNIEYKVITPEETAAHRARQALKQKKTQAALQKEKQKAEADHLSRKHLAGLRVVQKNLVYVTGLSPTSQEDQLLQTLRGDSYFGQYGKIIKIVVSKPPKDPTSPHSVGVYVTYERKEDAQSCITAVNGSKNGERTLRAQFGTTKYCSAYLRNETCTNRNCMFLHEPGEANESYSRADLSALNAGSTQHGDGGRPPPPQSQQPVASAAPLMARQASSDQPSSPTADRPALPSTASWASKPPPLQSSRAGSRSTSGNIESPAVTNATPATAHLENATQETADPPVEAPTDNATISIQPLKINTTSPLLSLLKNFSAENFKFSFSFTSLPEGDLEVVKNFPPLFDEDGGAKRRVRRQHAEEQRRMEQEVQSFQQPPDVEPEDNPEMSGSLQLGGEPEERGTTQSRPLGQEGILDQRFQFGGGVSSPGSIDRVLTPQQQQQLLQTIKGTNEPGSYINSGFQVGAQGSNAPTGHQRNVSRYSFANDASASTAVKPVASQKLINQQSSIMPQAGSNQFGNNQQFFTSNVQGPPPGLKTTGTPPVSGGMTFGQGHGFATGGLQYGVNTSGRNANEEMMRNLLRGREGGIDAAAKRELNFTSPNNFSSTAAYPQSTANTFAGQQYGFDGSDKQRSKKKGKRSGRHANTSSSVSSGADGNVDSHLLQARLQGAGAMNGFGGQAAGAVGGMYLNSGLHGAGSYSSGDSEFPPLGPPSRPSSISFEEIRRSTPPVPPGFEAQIANESRRSTPSIPPGLSKPSALPNFDDDGIISRPGSRPSSRSSLRRQPSQVLPALPLRPGTPLRNATPTGATTAKDLKQEVRRDLLNETPTKPPRGLAKDRDSQDLSVEKDAKVVSKTTTTEGSEDLSQDVDAQAAKTLSSLEAAKPTPGMQVASKENAAFQSNEDKALPKTPSKSDLNKDEKRKRPGKLDITAAVIKQDSAPLSMVTPIETETPSKQKGHPTQSPSVMSKVPESPSGSIASPFIRNPPRTLRVVHTPKPETPPPQPTAALATSKLSRQPSLASLNHPGTPTSEHVSMSDNISMTSTSQSRANSPPPTRVGSAPVRTKTKNQMKKDRVERAKAIEEEKLKEENAGKEVDNEPAQEAIISRKKKTKKEKEAKPKPTAAAETKASSKQSTAVPAPKVVEEKAKPTVPVKSVTEKKVNPAPMKETTAPAPQPTVQPQTRPLQSPHEPSPPATPTLSAATLLAELKQSNPDLQKCIESLFRTPTNAQFKPSQSIQPKDIQNPENWKSDFGLHLTKDDVEALLHATIPAVRYGGEDGRVWGRGMVTPSGVHLRALTEELESRFLELERALRDMPEDLHFHPSKPQNELKFPHIDLEALKRQFDNAGGRGVSVMEQMVQDGASMKKGAFLVDEASKYINEFVMPPATPPPSNNVAGNAQHASNTGHVSSGAQEGVQVGLEMAERQLHEARRVADEKETALRKIIKKNKRLLGLA</sequence>
<feature type="compositionally biased region" description="Polar residues" evidence="13">
    <location>
        <begin position="1453"/>
        <end position="1471"/>
    </location>
</feature>
<dbReference type="Pfam" id="PF14570">
    <property type="entry name" value="zf-RING_4"/>
    <property type="match status" value="1"/>
</dbReference>
<dbReference type="CDD" id="cd16618">
    <property type="entry name" value="mRING-HC-C4C4_CNOT4"/>
    <property type="match status" value="1"/>
</dbReference>
<dbReference type="PANTHER" id="PTHR12603">
    <property type="entry name" value="CCR4-NOT TRANSCRIPTION COMPLEX RELATED"/>
    <property type="match status" value="1"/>
</dbReference>
<evidence type="ECO:0000256" key="9">
    <source>
        <dbReference type="ARBA" id="ARBA00023163"/>
    </source>
</evidence>
<feature type="compositionally biased region" description="Polar residues" evidence="13">
    <location>
        <begin position="279"/>
        <end position="289"/>
    </location>
</feature>
<evidence type="ECO:0000256" key="4">
    <source>
        <dbReference type="ARBA" id="ARBA00022771"/>
    </source>
</evidence>